<dbReference type="EC" id="1.1.1.193" evidence="13"/>
<evidence type="ECO:0000256" key="9">
    <source>
        <dbReference type="ARBA" id="ARBA00022833"/>
    </source>
</evidence>
<dbReference type="Proteomes" id="UP000050564">
    <property type="component" value="Unassembled WGS sequence"/>
</dbReference>
<feature type="active site" description="Proton donor" evidence="14">
    <location>
        <position position="61"/>
    </location>
</feature>
<evidence type="ECO:0000256" key="15">
    <source>
        <dbReference type="PIRSR" id="PIRSR006769-2"/>
    </source>
</evidence>
<keyword evidence="7 13" id="KW-0479">Metal-binding</keyword>
<evidence type="ECO:0000256" key="5">
    <source>
        <dbReference type="ARBA" id="ARBA00007417"/>
    </source>
</evidence>
<comment type="cofactor">
    <cofactor evidence="13 16">
        <name>Zn(2+)</name>
        <dbReference type="ChEBI" id="CHEBI:29105"/>
    </cofactor>
    <text evidence="13 16">Binds 1 zinc ion.</text>
</comment>
<keyword evidence="6 13" id="KW-0686">Riboflavin biosynthesis</keyword>
<feature type="binding site" evidence="15">
    <location>
        <position position="163"/>
    </location>
    <ligand>
        <name>NADP(+)</name>
        <dbReference type="ChEBI" id="CHEBI:58349"/>
    </ligand>
</feature>
<dbReference type="GO" id="GO:0009231">
    <property type="term" value="P:riboflavin biosynthetic process"/>
    <property type="evidence" value="ECO:0007669"/>
    <property type="project" value="UniProtKB-UniPathway"/>
</dbReference>
<dbReference type="FunFam" id="3.40.140.10:FF:000025">
    <property type="entry name" value="Riboflavin biosynthesis protein RibD"/>
    <property type="match status" value="1"/>
</dbReference>
<organism evidence="18 20">
    <name type="scientific">Pseudomonas cannabina</name>
    <dbReference type="NCBI Taxonomy" id="86840"/>
    <lineage>
        <taxon>Bacteria</taxon>
        <taxon>Pseudomonadati</taxon>
        <taxon>Pseudomonadota</taxon>
        <taxon>Gammaproteobacteria</taxon>
        <taxon>Pseudomonadales</taxon>
        <taxon>Pseudomonadaceae</taxon>
        <taxon>Pseudomonas</taxon>
    </lineage>
</organism>
<dbReference type="InterPro" id="IPR016193">
    <property type="entry name" value="Cytidine_deaminase-like"/>
</dbReference>
<comment type="pathway">
    <text evidence="3 13">Cofactor biosynthesis; riboflavin biosynthesis; 5-amino-6-(D-ribitylamino)uracil from GTP: step 3/4.</text>
</comment>
<dbReference type="GO" id="GO:0008835">
    <property type="term" value="F:diaminohydroxyphosphoribosylaminopyrimidine deaminase activity"/>
    <property type="evidence" value="ECO:0007669"/>
    <property type="project" value="UniProtKB-EC"/>
</dbReference>
<evidence type="ECO:0000256" key="8">
    <source>
        <dbReference type="ARBA" id="ARBA00022801"/>
    </source>
</evidence>
<comment type="caution">
    <text evidence="18">The sequence shown here is derived from an EMBL/GenBank/DDBJ whole genome shotgun (WGS) entry which is preliminary data.</text>
</comment>
<dbReference type="EMBL" id="RBOW01000138">
    <property type="protein sequence ID" value="RMN39168.1"/>
    <property type="molecule type" value="Genomic_DNA"/>
</dbReference>
<feature type="binding site" evidence="15">
    <location>
        <position position="216"/>
    </location>
    <ligand>
        <name>substrate</name>
    </ligand>
</feature>
<dbReference type="Gene3D" id="3.40.430.10">
    <property type="entry name" value="Dihydrofolate Reductase, subunit A"/>
    <property type="match status" value="1"/>
</dbReference>
<evidence type="ECO:0000256" key="1">
    <source>
        <dbReference type="ARBA" id="ARBA00002151"/>
    </source>
</evidence>
<reference evidence="19 21" key="2">
    <citation type="submission" date="2018-08" db="EMBL/GenBank/DDBJ databases">
        <title>Recombination of ecologically and evolutionarily significant loci maintains genetic cohesion in the Pseudomonas syringae species complex.</title>
        <authorList>
            <person name="Dillon M."/>
            <person name="Thakur S."/>
            <person name="Almeida R.N.D."/>
            <person name="Weir B.S."/>
            <person name="Guttman D.S."/>
        </authorList>
    </citation>
    <scope>NUCLEOTIDE SEQUENCE [LARGE SCALE GENOMIC DNA]</scope>
    <source>
        <strain evidence="19 21">ICMP 2821</strain>
    </source>
</reference>
<evidence type="ECO:0000259" key="17">
    <source>
        <dbReference type="PROSITE" id="PS51747"/>
    </source>
</evidence>
<evidence type="ECO:0000256" key="10">
    <source>
        <dbReference type="ARBA" id="ARBA00022857"/>
    </source>
</evidence>
<evidence type="ECO:0000256" key="6">
    <source>
        <dbReference type="ARBA" id="ARBA00022619"/>
    </source>
</evidence>
<gene>
    <name evidence="18" type="ORF">ALO81_04146</name>
    <name evidence="19" type="ORF">ALQ64_02251</name>
</gene>
<dbReference type="SUPFAM" id="SSF53927">
    <property type="entry name" value="Cytidine deaminase-like"/>
    <property type="match status" value="1"/>
</dbReference>
<dbReference type="EC" id="3.5.4.26" evidence="13"/>
<dbReference type="InterPro" id="IPR016192">
    <property type="entry name" value="APOBEC/CMP_deaminase_Zn-bd"/>
</dbReference>
<name>A0A0P9NN93_PSECA</name>
<feature type="binding site" evidence="15">
    <location>
        <position position="179"/>
    </location>
    <ligand>
        <name>NADP(+)</name>
        <dbReference type="ChEBI" id="CHEBI:58349"/>
    </ligand>
</feature>
<evidence type="ECO:0000256" key="14">
    <source>
        <dbReference type="PIRSR" id="PIRSR006769-1"/>
    </source>
</evidence>
<keyword evidence="12" id="KW-0511">Multifunctional enzyme</keyword>
<dbReference type="InterPro" id="IPR004794">
    <property type="entry name" value="Eubact_RibD"/>
</dbReference>
<feature type="binding site" evidence="15">
    <location>
        <position position="213"/>
    </location>
    <ligand>
        <name>substrate</name>
    </ligand>
</feature>
<feature type="binding site" evidence="16">
    <location>
        <position position="59"/>
    </location>
    <ligand>
        <name>Zn(2+)</name>
        <dbReference type="ChEBI" id="CHEBI:29105"/>
        <note>catalytic</note>
    </ligand>
</feature>
<sequence length="381" mass="40421">MSALLTEQAALDVHYMARALELARKGLYSTHPNPRVGCVIVRDGQIVGEGWHARAGEPHAEVHALRQAGELARGATAYVTLEPCSHQGRTPPCADALVDAGLARVVAAMQDPNPDVSGRGLLRLMNAGIGVQCGVLESEARALNKGFLKRMETGRPYVRVKLAMSLDGRTAMASGESQWITGPEARSAVQRLRAQSSVVLTGADTVLADNARLTVRPDELGLNAEMSALAATCPPLRVLIDGRLRVPLDAPFFQAGSALVVTCAAASARGRYQEEGHEMLALADSAGHVDLRKLMGELANRGVNEVLVEAGPRLAGAFARLGLVDEFQIFIAGKFLGSSARPLLDLPLAQMSEALELQIVEMRAVGNDWRVIALPVSAPGV</sequence>
<evidence type="ECO:0000256" key="4">
    <source>
        <dbReference type="ARBA" id="ARBA00005259"/>
    </source>
</evidence>
<comment type="function">
    <text evidence="1 13">Converts 2,5-diamino-6-(ribosylamino)-4(3h)-pyrimidinone 5'-phosphate into 5-amino-6-(ribosylamino)-2,4(1h,3h)-pyrimidinedione 5'-phosphate.</text>
</comment>
<dbReference type="InterPro" id="IPR002734">
    <property type="entry name" value="RibDG_C"/>
</dbReference>
<comment type="similarity">
    <text evidence="5 13">In the C-terminal section; belongs to the HTP reductase family.</text>
</comment>
<proteinExistence type="inferred from homology"/>
<feature type="binding site" evidence="16">
    <location>
        <position position="93"/>
    </location>
    <ligand>
        <name>Zn(2+)</name>
        <dbReference type="ChEBI" id="CHEBI:29105"/>
        <note>catalytic</note>
    </ligand>
</feature>
<dbReference type="NCBIfam" id="TIGR00326">
    <property type="entry name" value="eubact_ribD"/>
    <property type="match status" value="1"/>
</dbReference>
<dbReference type="Proteomes" id="UP000281372">
    <property type="component" value="Unassembled WGS sequence"/>
</dbReference>
<dbReference type="PROSITE" id="PS00903">
    <property type="entry name" value="CYT_DCMP_DEAMINASES_1"/>
    <property type="match status" value="1"/>
</dbReference>
<feature type="binding site" evidence="15">
    <location>
        <position position="205"/>
    </location>
    <ligand>
        <name>NADP(+)</name>
        <dbReference type="ChEBI" id="CHEBI:58349"/>
    </ligand>
</feature>
<comment type="catalytic activity">
    <reaction evidence="13">
        <text>2,5-diamino-6-hydroxy-4-(5-phosphoribosylamino)-pyrimidine + H2O + H(+) = 5-amino-6-(5-phospho-D-ribosylamino)uracil + NH4(+)</text>
        <dbReference type="Rhea" id="RHEA:21868"/>
        <dbReference type="ChEBI" id="CHEBI:15377"/>
        <dbReference type="ChEBI" id="CHEBI:15378"/>
        <dbReference type="ChEBI" id="CHEBI:28938"/>
        <dbReference type="ChEBI" id="CHEBI:58453"/>
        <dbReference type="ChEBI" id="CHEBI:58614"/>
        <dbReference type="EC" id="3.5.4.26"/>
    </reaction>
</comment>
<keyword evidence="8 13" id="KW-0378">Hydrolase</keyword>
<dbReference type="Pfam" id="PF01872">
    <property type="entry name" value="RibD_C"/>
    <property type="match status" value="1"/>
</dbReference>
<feature type="binding site" evidence="15">
    <location>
        <position position="177"/>
    </location>
    <ligand>
        <name>substrate</name>
    </ligand>
</feature>
<feature type="binding site" evidence="15">
    <location>
        <position position="309"/>
    </location>
    <ligand>
        <name>substrate</name>
    </ligand>
</feature>
<dbReference type="InterPro" id="IPR011549">
    <property type="entry name" value="RibD_C"/>
</dbReference>
<protein>
    <recommendedName>
        <fullName evidence="13">Riboflavin biosynthesis protein RibD</fullName>
    </recommendedName>
    <domain>
        <recommendedName>
            <fullName evidence="13">Diaminohydroxyphosphoribosylaminopyrimidine deaminase</fullName>
            <shortName evidence="13">DRAP deaminase</shortName>
            <ecNumber evidence="13">3.5.4.26</ecNumber>
        </recommendedName>
        <alternativeName>
            <fullName evidence="13">Riboflavin-specific deaminase</fullName>
        </alternativeName>
    </domain>
    <domain>
        <recommendedName>
            <fullName evidence="13">5-amino-6-(5-phosphoribosylamino)uracil reductase</fullName>
            <ecNumber evidence="13">1.1.1.193</ecNumber>
        </recommendedName>
        <alternativeName>
            <fullName evidence="13">HTP reductase</fullName>
        </alternativeName>
    </domain>
</protein>
<dbReference type="PIRSF" id="PIRSF006769">
    <property type="entry name" value="RibD"/>
    <property type="match status" value="1"/>
</dbReference>
<dbReference type="PROSITE" id="PS51747">
    <property type="entry name" value="CYT_DCMP_DEAMINASES_2"/>
    <property type="match status" value="1"/>
</dbReference>
<evidence type="ECO:0000256" key="11">
    <source>
        <dbReference type="ARBA" id="ARBA00023002"/>
    </source>
</evidence>
<feature type="binding site" evidence="15">
    <location>
        <position position="209"/>
    </location>
    <ligand>
        <name>NADP(+)</name>
        <dbReference type="ChEBI" id="CHEBI:58349"/>
    </ligand>
</feature>
<evidence type="ECO:0000256" key="7">
    <source>
        <dbReference type="ARBA" id="ARBA00022723"/>
    </source>
</evidence>
<comment type="catalytic activity">
    <reaction evidence="13">
        <text>5-amino-6-(5-phospho-D-ribitylamino)uracil + NADP(+) = 5-amino-6-(5-phospho-D-ribosylamino)uracil + NADPH + H(+)</text>
        <dbReference type="Rhea" id="RHEA:17845"/>
        <dbReference type="ChEBI" id="CHEBI:15378"/>
        <dbReference type="ChEBI" id="CHEBI:57783"/>
        <dbReference type="ChEBI" id="CHEBI:58349"/>
        <dbReference type="ChEBI" id="CHEBI:58421"/>
        <dbReference type="ChEBI" id="CHEBI:58453"/>
        <dbReference type="EC" id="1.1.1.193"/>
    </reaction>
</comment>
<dbReference type="GO" id="GO:0050661">
    <property type="term" value="F:NADP binding"/>
    <property type="evidence" value="ECO:0007669"/>
    <property type="project" value="InterPro"/>
</dbReference>
<evidence type="ECO:0000313" key="18">
    <source>
        <dbReference type="EMBL" id="KPW72717.1"/>
    </source>
</evidence>
<keyword evidence="9 13" id="KW-0862">Zinc</keyword>
<feature type="domain" description="CMP/dCMP-type deaminase" evidence="17">
    <location>
        <begin position="10"/>
        <end position="132"/>
    </location>
</feature>
<evidence type="ECO:0000256" key="12">
    <source>
        <dbReference type="ARBA" id="ARBA00023268"/>
    </source>
</evidence>
<evidence type="ECO:0000313" key="21">
    <source>
        <dbReference type="Proteomes" id="UP000281372"/>
    </source>
</evidence>
<dbReference type="SUPFAM" id="SSF53597">
    <property type="entry name" value="Dihydrofolate reductase-like"/>
    <property type="match status" value="1"/>
</dbReference>
<dbReference type="PATRIC" id="fig|86840.3.peg.5977"/>
<dbReference type="PANTHER" id="PTHR38011">
    <property type="entry name" value="DIHYDROFOLATE REDUCTASE FAMILY PROTEIN (AFU_ORTHOLOGUE AFUA_8G06820)"/>
    <property type="match status" value="1"/>
</dbReference>
<dbReference type="PANTHER" id="PTHR38011:SF7">
    <property type="entry name" value="2,5-DIAMINO-6-RIBOSYLAMINO-4(3H)-PYRIMIDINONE 5'-PHOSPHATE REDUCTASE"/>
    <property type="match status" value="1"/>
</dbReference>
<dbReference type="CDD" id="cd01284">
    <property type="entry name" value="Riboflavin_deaminase-reductase"/>
    <property type="match status" value="1"/>
</dbReference>
<dbReference type="UniPathway" id="UPA00275">
    <property type="reaction ID" value="UER00401"/>
</dbReference>
<reference evidence="18 20" key="1">
    <citation type="submission" date="2015-09" db="EMBL/GenBank/DDBJ databases">
        <title>Genome announcement of multiple Pseudomonas syringae strains.</title>
        <authorList>
            <person name="Thakur S."/>
            <person name="Wang P.W."/>
            <person name="Gong Y."/>
            <person name="Weir B.S."/>
            <person name="Guttman D.S."/>
        </authorList>
    </citation>
    <scope>NUCLEOTIDE SEQUENCE [LARGE SCALE GENOMIC DNA]</scope>
    <source>
        <strain evidence="18 20">ICMP2823</strain>
    </source>
</reference>
<keyword evidence="11 13" id="KW-0560">Oxidoreductase</keyword>
<dbReference type="InterPro" id="IPR050765">
    <property type="entry name" value="Riboflavin_Biosynth_HTPR"/>
</dbReference>
<evidence type="ECO:0000256" key="16">
    <source>
        <dbReference type="PIRSR" id="PIRSR006769-3"/>
    </source>
</evidence>
<dbReference type="RefSeq" id="WP_074801074.1">
    <property type="nucleotide sequence ID" value="NZ_FNKU01000001.1"/>
</dbReference>
<dbReference type="AlphaFoldDB" id="A0A0P9NN93"/>
<dbReference type="EMBL" id="LJPX01000327">
    <property type="protein sequence ID" value="KPW72717.1"/>
    <property type="molecule type" value="Genomic_DNA"/>
</dbReference>
<evidence type="ECO:0000256" key="2">
    <source>
        <dbReference type="ARBA" id="ARBA00004882"/>
    </source>
</evidence>
<evidence type="ECO:0000256" key="3">
    <source>
        <dbReference type="ARBA" id="ARBA00004910"/>
    </source>
</evidence>
<feature type="binding site" evidence="16">
    <location>
        <position position="84"/>
    </location>
    <ligand>
        <name>Zn(2+)</name>
        <dbReference type="ChEBI" id="CHEBI:29105"/>
        <note>catalytic</note>
    </ligand>
</feature>
<dbReference type="InterPro" id="IPR002125">
    <property type="entry name" value="CMP_dCMP_dom"/>
</dbReference>
<dbReference type="Gene3D" id="3.40.140.10">
    <property type="entry name" value="Cytidine Deaminase, domain 2"/>
    <property type="match status" value="1"/>
</dbReference>
<evidence type="ECO:0000256" key="13">
    <source>
        <dbReference type="PIRNR" id="PIRNR006769"/>
    </source>
</evidence>
<dbReference type="GO" id="GO:0008703">
    <property type="term" value="F:5-amino-6-(5-phosphoribosylamino)uracil reductase activity"/>
    <property type="evidence" value="ECO:0007669"/>
    <property type="project" value="UniProtKB-EC"/>
</dbReference>
<dbReference type="GO" id="GO:0008270">
    <property type="term" value="F:zinc ion binding"/>
    <property type="evidence" value="ECO:0007669"/>
    <property type="project" value="InterPro"/>
</dbReference>
<evidence type="ECO:0000313" key="20">
    <source>
        <dbReference type="Proteomes" id="UP000050564"/>
    </source>
</evidence>
<feature type="binding site" evidence="15">
    <location>
        <position position="193"/>
    </location>
    <ligand>
        <name>substrate</name>
    </ligand>
</feature>
<comment type="pathway">
    <text evidence="2 13">Cofactor biosynthesis; riboflavin biosynthesis; 5-amino-6-(D-ribitylamino)uracil from GTP: step 2/4.</text>
</comment>
<keyword evidence="10 13" id="KW-0521">NADP</keyword>
<comment type="similarity">
    <text evidence="4 13">In the N-terminal section; belongs to the cytidine and deoxycytidylate deaminase family.</text>
</comment>
<evidence type="ECO:0000313" key="19">
    <source>
        <dbReference type="EMBL" id="RMN39168.1"/>
    </source>
</evidence>
<feature type="binding site" evidence="15">
    <location>
        <begin position="311"/>
        <end position="317"/>
    </location>
    <ligand>
        <name>NADP(+)</name>
        <dbReference type="ChEBI" id="CHEBI:58349"/>
    </ligand>
</feature>
<dbReference type="Pfam" id="PF00383">
    <property type="entry name" value="dCMP_cyt_deam_1"/>
    <property type="match status" value="1"/>
</dbReference>
<accession>A0A0P9NN93</accession>
<dbReference type="InterPro" id="IPR024072">
    <property type="entry name" value="DHFR-like_dom_sf"/>
</dbReference>
<dbReference type="NCBIfam" id="TIGR00227">
    <property type="entry name" value="ribD_Cterm"/>
    <property type="match status" value="1"/>
</dbReference>